<organism evidence="1 2">
    <name type="scientific">Pseudoalteromonas galatheae</name>
    <dbReference type="NCBI Taxonomy" id="579562"/>
    <lineage>
        <taxon>Bacteria</taxon>
        <taxon>Pseudomonadati</taxon>
        <taxon>Pseudomonadota</taxon>
        <taxon>Gammaproteobacteria</taxon>
        <taxon>Alteromonadales</taxon>
        <taxon>Pseudoalteromonadaceae</taxon>
        <taxon>Pseudoalteromonas</taxon>
    </lineage>
</organism>
<proteinExistence type="predicted"/>
<evidence type="ECO:0000313" key="1">
    <source>
        <dbReference type="EMBL" id="NKC18734.1"/>
    </source>
</evidence>
<reference evidence="1" key="1">
    <citation type="submission" date="2019-10" db="EMBL/GenBank/DDBJ databases">
        <authorList>
            <person name="Paulsen S."/>
        </authorList>
    </citation>
    <scope>NUCLEOTIDE SEQUENCE</scope>
    <source>
        <strain evidence="1">S4498</strain>
    </source>
</reference>
<comment type="caution">
    <text evidence="1">The sequence shown here is derived from an EMBL/GenBank/DDBJ whole genome shotgun (WGS) entry which is preliminary data.</text>
</comment>
<evidence type="ECO:0000313" key="2">
    <source>
        <dbReference type="Proteomes" id="UP000307537"/>
    </source>
</evidence>
<dbReference type="AlphaFoldDB" id="A0A8T6YNS2"/>
<protein>
    <submittedName>
        <fullName evidence="1">Uncharacterized protein</fullName>
    </submittedName>
</protein>
<keyword evidence="2" id="KW-1185">Reference proteome</keyword>
<name>A0A8T6YNS2_9GAMM</name>
<gene>
    <name evidence="1" type="ORF">CWC29_007720</name>
</gene>
<sequence>MIRELIQLVLYIFWILMMSASAESYAQNKRINKRIDLLHKLLKEE</sequence>
<accession>A0A8T6YNS2</accession>
<dbReference type="EMBL" id="PNCO02000001">
    <property type="protein sequence ID" value="NKC18734.1"/>
    <property type="molecule type" value="Genomic_DNA"/>
</dbReference>
<dbReference type="Proteomes" id="UP000307537">
    <property type="component" value="Unassembled WGS sequence"/>
</dbReference>